<organism evidence="1">
    <name type="scientific">viral metagenome</name>
    <dbReference type="NCBI Taxonomy" id="1070528"/>
    <lineage>
        <taxon>unclassified sequences</taxon>
        <taxon>metagenomes</taxon>
        <taxon>organismal metagenomes</taxon>
    </lineage>
</organism>
<protein>
    <submittedName>
        <fullName evidence="1">Uncharacterized protein</fullName>
    </submittedName>
</protein>
<name>A0A6C0J1M0_9ZZZZ</name>
<accession>A0A6C0J1M0</accession>
<evidence type="ECO:0000313" key="1">
    <source>
        <dbReference type="EMBL" id="QHT98670.1"/>
    </source>
</evidence>
<dbReference type="AlphaFoldDB" id="A0A6C0J1M0"/>
<proteinExistence type="predicted"/>
<reference evidence="1" key="1">
    <citation type="journal article" date="2020" name="Nature">
        <title>Giant virus diversity and host interactions through global metagenomics.</title>
        <authorList>
            <person name="Schulz F."/>
            <person name="Roux S."/>
            <person name="Paez-Espino D."/>
            <person name="Jungbluth S."/>
            <person name="Walsh D.A."/>
            <person name="Denef V.J."/>
            <person name="McMahon K.D."/>
            <person name="Konstantinidis K.T."/>
            <person name="Eloe-Fadrosh E.A."/>
            <person name="Kyrpides N.C."/>
            <person name="Woyke T."/>
        </authorList>
    </citation>
    <scope>NUCLEOTIDE SEQUENCE</scope>
    <source>
        <strain evidence="1">GVMAG-M-3300025676-16</strain>
    </source>
</reference>
<sequence>MNKLNEDSLQYILYTIITGHMTVALENIPKYNSVNKVFNKIFKRKIIIYLKKISYLKKYRIKYYTCVLEELKTV</sequence>
<dbReference type="EMBL" id="MN740295">
    <property type="protein sequence ID" value="QHT98670.1"/>
    <property type="molecule type" value="Genomic_DNA"/>
</dbReference>